<name>A0A0F9ABL7_9ZZZZ</name>
<accession>A0A0F9ABL7</accession>
<proteinExistence type="predicted"/>
<sequence>MILRTDSRVDVIEELGRPVLRVKTAINLSRG</sequence>
<evidence type="ECO:0000313" key="1">
    <source>
        <dbReference type="EMBL" id="KKK95650.1"/>
    </source>
</evidence>
<feature type="non-terminal residue" evidence="1">
    <location>
        <position position="31"/>
    </location>
</feature>
<dbReference type="EMBL" id="LAZR01046818">
    <property type="protein sequence ID" value="KKK95650.1"/>
    <property type="molecule type" value="Genomic_DNA"/>
</dbReference>
<reference evidence="1" key="1">
    <citation type="journal article" date="2015" name="Nature">
        <title>Complex archaea that bridge the gap between prokaryotes and eukaryotes.</title>
        <authorList>
            <person name="Spang A."/>
            <person name="Saw J.H."/>
            <person name="Jorgensen S.L."/>
            <person name="Zaremba-Niedzwiedzka K."/>
            <person name="Martijn J."/>
            <person name="Lind A.E."/>
            <person name="van Eijk R."/>
            <person name="Schleper C."/>
            <person name="Guy L."/>
            <person name="Ettema T.J."/>
        </authorList>
    </citation>
    <scope>NUCLEOTIDE SEQUENCE</scope>
</reference>
<protein>
    <submittedName>
        <fullName evidence="1">Uncharacterized protein</fullName>
    </submittedName>
</protein>
<dbReference type="AlphaFoldDB" id="A0A0F9ABL7"/>
<comment type="caution">
    <text evidence="1">The sequence shown here is derived from an EMBL/GenBank/DDBJ whole genome shotgun (WGS) entry which is preliminary data.</text>
</comment>
<organism evidence="1">
    <name type="scientific">marine sediment metagenome</name>
    <dbReference type="NCBI Taxonomy" id="412755"/>
    <lineage>
        <taxon>unclassified sequences</taxon>
        <taxon>metagenomes</taxon>
        <taxon>ecological metagenomes</taxon>
    </lineage>
</organism>
<gene>
    <name evidence="1" type="ORF">LCGC14_2670700</name>
</gene>